<keyword evidence="3" id="KW-0560">Oxidoreductase</keyword>
<keyword evidence="5" id="KW-1185">Reference proteome</keyword>
<dbReference type="RefSeq" id="XP_031854178.1">
    <property type="nucleotide sequence ID" value="XM_031998287.1"/>
</dbReference>
<organism evidence="4 5">
    <name type="scientific">Magnusiomyces paraingens</name>
    <dbReference type="NCBI Taxonomy" id="2606893"/>
    <lineage>
        <taxon>Eukaryota</taxon>
        <taxon>Fungi</taxon>
        <taxon>Dikarya</taxon>
        <taxon>Ascomycota</taxon>
        <taxon>Saccharomycotina</taxon>
        <taxon>Dipodascomycetes</taxon>
        <taxon>Dipodascales</taxon>
        <taxon>Dipodascaceae</taxon>
        <taxon>Magnusiomyces</taxon>
    </lineage>
</organism>
<dbReference type="OrthoDB" id="412383at2759"/>
<sequence length="335" mass="36047">MTHLNTWLTKATGVRIPIIQGGMMWVGKAELTSAVANAGALGFITAFAQPSPEALSLEIRKCKKLTDKPFGVNLTLLPSINPPDYKAYAQAALDEGIRIFETAGNPLPVFKLLKDNGAVVIHKCISIRHALRAEALGADAISIDGYECAGHPGEDDVTSLILLAKAARVLKIPYIASGGFADARACAAAFSMGASGVNMGTRWLCTVEAPVHMAVKEQITKAKETDTQLILRAFRNTSRVYKNDVSVETARIEREKPGVKFEDVRELVAGARGSTVYSTGNVEAGVWSVGQCIGVIDDIPTCAELASRLEREIIEILTETPKRIIVEDRDNSSKL</sequence>
<evidence type="ECO:0000256" key="3">
    <source>
        <dbReference type="ARBA" id="ARBA00023002"/>
    </source>
</evidence>
<dbReference type="EMBL" id="CABVLU010000003">
    <property type="protein sequence ID" value="VVT53431.1"/>
    <property type="molecule type" value="Genomic_DNA"/>
</dbReference>
<proteinExistence type="predicted"/>
<protein>
    <submittedName>
        <fullName evidence="4">Uncharacterized protein</fullName>
    </submittedName>
</protein>
<dbReference type="Gene3D" id="3.20.20.70">
    <property type="entry name" value="Aldolase class I"/>
    <property type="match status" value="1"/>
</dbReference>
<evidence type="ECO:0000313" key="5">
    <source>
        <dbReference type="Proteomes" id="UP000398389"/>
    </source>
</evidence>
<dbReference type="CDD" id="cd04730">
    <property type="entry name" value="NPD_like"/>
    <property type="match status" value="1"/>
</dbReference>
<dbReference type="Pfam" id="PF03060">
    <property type="entry name" value="NMO"/>
    <property type="match status" value="1"/>
</dbReference>
<dbReference type="SUPFAM" id="SSF51412">
    <property type="entry name" value="Inosine monophosphate dehydrogenase (IMPDH)"/>
    <property type="match status" value="1"/>
</dbReference>
<dbReference type="Proteomes" id="UP000398389">
    <property type="component" value="Unassembled WGS sequence"/>
</dbReference>
<dbReference type="InterPro" id="IPR004136">
    <property type="entry name" value="NMO"/>
</dbReference>
<dbReference type="GeneID" id="43582387"/>
<reference evidence="4 5" key="1">
    <citation type="submission" date="2019-09" db="EMBL/GenBank/DDBJ databases">
        <authorList>
            <person name="Brejova B."/>
        </authorList>
    </citation>
    <scope>NUCLEOTIDE SEQUENCE [LARGE SCALE GENOMIC DNA]</scope>
</reference>
<dbReference type="PANTHER" id="PTHR32332:SF20">
    <property type="entry name" value="2-NITROPROPANE DIOXYGENASE-LIKE PROTEIN"/>
    <property type="match status" value="1"/>
</dbReference>
<dbReference type="GO" id="GO:0018580">
    <property type="term" value="F:nitronate monooxygenase activity"/>
    <property type="evidence" value="ECO:0007669"/>
    <property type="project" value="InterPro"/>
</dbReference>
<dbReference type="InterPro" id="IPR013785">
    <property type="entry name" value="Aldolase_TIM"/>
</dbReference>
<accession>A0A5E8BQX8</accession>
<evidence type="ECO:0000256" key="1">
    <source>
        <dbReference type="ARBA" id="ARBA00022630"/>
    </source>
</evidence>
<evidence type="ECO:0000313" key="4">
    <source>
        <dbReference type="EMBL" id="VVT53431.1"/>
    </source>
</evidence>
<dbReference type="AlphaFoldDB" id="A0A5E8BQX8"/>
<keyword evidence="2" id="KW-0288">FMN</keyword>
<keyword evidence="1" id="KW-0285">Flavoprotein</keyword>
<evidence type="ECO:0000256" key="2">
    <source>
        <dbReference type="ARBA" id="ARBA00022643"/>
    </source>
</evidence>
<gene>
    <name evidence="4" type="ORF">SAPINGB_P003570</name>
</gene>
<dbReference type="PANTHER" id="PTHR32332">
    <property type="entry name" value="2-NITROPROPANE DIOXYGENASE"/>
    <property type="match status" value="1"/>
</dbReference>
<name>A0A5E8BQX8_9ASCO</name>